<proteinExistence type="inferred from homology"/>
<dbReference type="RefSeq" id="WP_113932673.1">
    <property type="nucleotide sequence ID" value="NZ_JACCEU010000004.1"/>
</dbReference>
<dbReference type="Pfam" id="PF03976">
    <property type="entry name" value="PPK2"/>
    <property type="match status" value="1"/>
</dbReference>
<evidence type="ECO:0000256" key="3">
    <source>
        <dbReference type="ARBA" id="ARBA00022777"/>
    </source>
</evidence>
<sequence length="289" mass="33899">MQIDPEQYRIKKGLKVNLDTRSTQSQPLYKSKNDYEDALAKQVKELTEQQELLYASNQYAVLLIFQAMDAAGKDSTIKHVMSGINPQGCQVHSFKQPSTLERQHDFLWRTTLRLPQRGQIGIFNRSYYEEVLVVRVHPEILAAQNIPDAPHQDEAIWTQRYRSIVDHERHLFCNGTRIMKFFLHVSKDEQRKRFIERIDTPEKNWKFSATDVTERAYWNEYMKAYEQCISATSSQEAPWYIVPADDKDNMRLIVSRIIVDTLKGLEMAFPTVDKTRLQEQAVIRKELSQ</sequence>
<evidence type="ECO:0000313" key="5">
    <source>
        <dbReference type="EMBL" id="RBP40915.1"/>
    </source>
</evidence>
<organism evidence="5 6">
    <name type="scientific">Eoetvoesiella caeni</name>
    <dbReference type="NCBI Taxonomy" id="645616"/>
    <lineage>
        <taxon>Bacteria</taxon>
        <taxon>Pseudomonadati</taxon>
        <taxon>Pseudomonadota</taxon>
        <taxon>Betaproteobacteria</taxon>
        <taxon>Burkholderiales</taxon>
        <taxon>Alcaligenaceae</taxon>
        <taxon>Eoetvoesiella</taxon>
    </lineage>
</organism>
<dbReference type="SUPFAM" id="SSF52540">
    <property type="entry name" value="P-loop containing nucleoside triphosphate hydrolases"/>
    <property type="match status" value="1"/>
</dbReference>
<name>A0A366HEI3_9BURK</name>
<feature type="domain" description="Polyphosphate kinase-2-related" evidence="4">
    <location>
        <begin position="30"/>
        <end position="265"/>
    </location>
</feature>
<dbReference type="Proteomes" id="UP000253628">
    <property type="component" value="Unassembled WGS sequence"/>
</dbReference>
<evidence type="ECO:0000259" key="4">
    <source>
        <dbReference type="Pfam" id="PF03976"/>
    </source>
</evidence>
<dbReference type="EMBL" id="QNRQ01000003">
    <property type="protein sequence ID" value="RBP40915.1"/>
    <property type="molecule type" value="Genomic_DNA"/>
</dbReference>
<dbReference type="InterPro" id="IPR027417">
    <property type="entry name" value="P-loop_NTPase"/>
</dbReference>
<keyword evidence="3" id="KW-0418">Kinase</keyword>
<dbReference type="PIRSF" id="PIRSF028756">
    <property type="entry name" value="PPK2_prd"/>
    <property type="match status" value="1"/>
</dbReference>
<dbReference type="GO" id="GO:0008976">
    <property type="term" value="F:polyphosphate kinase activity"/>
    <property type="evidence" value="ECO:0007669"/>
    <property type="project" value="InterPro"/>
</dbReference>
<dbReference type="Gene3D" id="3.40.50.300">
    <property type="entry name" value="P-loop containing nucleotide triphosphate hydrolases"/>
    <property type="match status" value="1"/>
</dbReference>
<dbReference type="InterPro" id="IPR022300">
    <property type="entry name" value="PPK2-rel_1"/>
</dbReference>
<comment type="similarity">
    <text evidence="1">Belongs to the polyphosphate kinase 2 (PPK2) family. Class I subfamily.</text>
</comment>
<comment type="caution">
    <text evidence="5">The sequence shown here is derived from an EMBL/GenBank/DDBJ whole genome shotgun (WGS) entry which is preliminary data.</text>
</comment>
<dbReference type="PANTHER" id="PTHR34383:SF3">
    <property type="entry name" value="POLYPHOSPHATE:AMP PHOSPHOTRANSFERASE"/>
    <property type="match status" value="1"/>
</dbReference>
<dbReference type="NCBIfam" id="TIGR03709">
    <property type="entry name" value="PPK2_rel_1"/>
    <property type="match status" value="1"/>
</dbReference>
<gene>
    <name evidence="5" type="ORF">DFR37_103258</name>
</gene>
<dbReference type="OrthoDB" id="9775224at2"/>
<evidence type="ECO:0000313" key="6">
    <source>
        <dbReference type="Proteomes" id="UP000253628"/>
    </source>
</evidence>
<accession>A0A366HEI3</accession>
<dbReference type="AlphaFoldDB" id="A0A366HEI3"/>
<keyword evidence="6" id="KW-1185">Reference proteome</keyword>
<reference evidence="5 6" key="1">
    <citation type="submission" date="2018-06" db="EMBL/GenBank/DDBJ databases">
        <title>Genomic Encyclopedia of Type Strains, Phase IV (KMG-IV): sequencing the most valuable type-strain genomes for metagenomic binning, comparative biology and taxonomic classification.</title>
        <authorList>
            <person name="Goeker M."/>
        </authorList>
    </citation>
    <scope>NUCLEOTIDE SEQUENCE [LARGE SCALE GENOMIC DNA]</scope>
    <source>
        <strain evidence="5 6">DSM 25520</strain>
    </source>
</reference>
<protein>
    <submittedName>
        <fullName evidence="5">Polyphosphate:AMP phosphotransferase</fullName>
    </submittedName>
</protein>
<dbReference type="InterPro" id="IPR022488">
    <property type="entry name" value="PPK2-related"/>
</dbReference>
<dbReference type="GO" id="GO:0006797">
    <property type="term" value="P:polyphosphate metabolic process"/>
    <property type="evidence" value="ECO:0007669"/>
    <property type="project" value="InterPro"/>
</dbReference>
<dbReference type="PANTHER" id="PTHR34383">
    <property type="entry name" value="POLYPHOSPHATE:AMP PHOSPHOTRANSFERASE-RELATED"/>
    <property type="match status" value="1"/>
</dbReference>
<dbReference type="InterPro" id="IPR050038">
    <property type="entry name" value="PPK2"/>
</dbReference>
<dbReference type="NCBIfam" id="NF042973">
    <property type="entry name" value="ADPpolyPPhtase"/>
    <property type="match status" value="1"/>
</dbReference>
<dbReference type="InterPro" id="IPR016898">
    <property type="entry name" value="Polyphosphate_phosphotransfera"/>
</dbReference>
<evidence type="ECO:0000256" key="1">
    <source>
        <dbReference type="ARBA" id="ARBA00009924"/>
    </source>
</evidence>
<keyword evidence="2 5" id="KW-0808">Transferase</keyword>
<evidence type="ECO:0000256" key="2">
    <source>
        <dbReference type="ARBA" id="ARBA00022679"/>
    </source>
</evidence>